<keyword evidence="1" id="KW-0812">Transmembrane</keyword>
<evidence type="ECO:0008006" key="5">
    <source>
        <dbReference type="Google" id="ProtNLM"/>
    </source>
</evidence>
<dbReference type="Proteomes" id="UP000623301">
    <property type="component" value="Unassembled WGS sequence"/>
</dbReference>
<keyword evidence="1" id="KW-0472">Membrane</keyword>
<protein>
    <recommendedName>
        <fullName evidence="5">Adenylosuccinate synthetase</fullName>
    </recommendedName>
</protein>
<feature type="chain" id="PRO_5046305676" description="Adenylosuccinate synthetase" evidence="2">
    <location>
        <begin position="23"/>
        <end position="71"/>
    </location>
</feature>
<feature type="signal peptide" evidence="2">
    <location>
        <begin position="1"/>
        <end position="22"/>
    </location>
</feature>
<dbReference type="RefSeq" id="WP_198842707.1">
    <property type="nucleotide sequence ID" value="NZ_JAEHFJ010000011.1"/>
</dbReference>
<keyword evidence="1" id="KW-1133">Transmembrane helix</keyword>
<evidence type="ECO:0000256" key="1">
    <source>
        <dbReference type="SAM" id="Phobius"/>
    </source>
</evidence>
<reference evidence="3 4" key="1">
    <citation type="submission" date="2020-12" db="EMBL/GenBank/DDBJ databases">
        <title>Aureibaculum luteum sp. nov. and Aureibaculum flavum sp. nov., novel members of the family Flavobacteriaceae isolated from Antarctic intertidal sediments.</title>
        <authorList>
            <person name="He X."/>
            <person name="Zhang X."/>
        </authorList>
    </citation>
    <scope>NUCLEOTIDE SEQUENCE [LARGE SCALE GENOMIC DNA]</scope>
    <source>
        <strain evidence="3 4">A20</strain>
    </source>
</reference>
<keyword evidence="4" id="KW-1185">Reference proteome</keyword>
<evidence type="ECO:0000313" key="3">
    <source>
        <dbReference type="EMBL" id="MBJ2176076.1"/>
    </source>
</evidence>
<evidence type="ECO:0000313" key="4">
    <source>
        <dbReference type="Proteomes" id="UP000623301"/>
    </source>
</evidence>
<sequence>MFRNNKYSLVLFFVIATQMVSAQCAMCKAVVESGDAEMAEGLNNGIVYLMAFPYILVGVAGYFLYKKMKKG</sequence>
<comment type="caution">
    <text evidence="3">The sequence shown here is derived from an EMBL/GenBank/DDBJ whole genome shotgun (WGS) entry which is preliminary data.</text>
</comment>
<gene>
    <name evidence="3" type="ORF">JBL43_17625</name>
</gene>
<organism evidence="3 4">
    <name type="scientific">Aureibaculum flavum</name>
    <dbReference type="NCBI Taxonomy" id="2795986"/>
    <lineage>
        <taxon>Bacteria</taxon>
        <taxon>Pseudomonadati</taxon>
        <taxon>Bacteroidota</taxon>
        <taxon>Flavobacteriia</taxon>
        <taxon>Flavobacteriales</taxon>
        <taxon>Flavobacteriaceae</taxon>
        <taxon>Aureibaculum</taxon>
    </lineage>
</organism>
<feature type="transmembrane region" description="Helical" evidence="1">
    <location>
        <begin position="46"/>
        <end position="65"/>
    </location>
</feature>
<name>A0ABS0WW00_9FLAO</name>
<keyword evidence="2" id="KW-0732">Signal</keyword>
<evidence type="ECO:0000256" key="2">
    <source>
        <dbReference type="SAM" id="SignalP"/>
    </source>
</evidence>
<proteinExistence type="predicted"/>
<accession>A0ABS0WW00</accession>
<dbReference type="EMBL" id="JAEHFJ010000011">
    <property type="protein sequence ID" value="MBJ2176076.1"/>
    <property type="molecule type" value="Genomic_DNA"/>
</dbReference>